<dbReference type="EMBL" id="BGZK01001104">
    <property type="protein sequence ID" value="GBP71320.1"/>
    <property type="molecule type" value="Genomic_DNA"/>
</dbReference>
<protein>
    <recommendedName>
        <fullName evidence="4">BESS domain-containing protein</fullName>
    </recommendedName>
</protein>
<feature type="compositionally biased region" description="Polar residues" evidence="1">
    <location>
        <begin position="87"/>
        <end position="108"/>
    </location>
</feature>
<comment type="caution">
    <text evidence="2">The sequence shown here is derived from an EMBL/GenBank/DDBJ whole genome shotgun (WGS) entry which is preliminary data.</text>
</comment>
<dbReference type="OrthoDB" id="10051975at2759"/>
<sequence length="214" mass="23891">MALVSLRVCRPLPPMHEENATFVQNPSKFPIIDFEMRVSKKIQGKKLNILLFQNVQEEIEVANSCTDVSITVTDTISADVITTSIAQSTNNSSPVSTTATQPVSNRTISSRKRRAAEEKNNLLKRTSEPADDALVVFGNHVANELRKYDSQTLPYVKKAILDILFQADTGQFPRRGYYTADYYSSPSSNSTVTINVPTPLPSHYVPLSHLKRYN</sequence>
<accession>A0A4C1Y767</accession>
<evidence type="ECO:0000256" key="1">
    <source>
        <dbReference type="SAM" id="MobiDB-lite"/>
    </source>
</evidence>
<feature type="region of interest" description="Disordered" evidence="1">
    <location>
        <begin position="87"/>
        <end position="120"/>
    </location>
</feature>
<organism evidence="2 3">
    <name type="scientific">Eumeta variegata</name>
    <name type="common">Bagworm moth</name>
    <name type="synonym">Eumeta japonica</name>
    <dbReference type="NCBI Taxonomy" id="151549"/>
    <lineage>
        <taxon>Eukaryota</taxon>
        <taxon>Metazoa</taxon>
        <taxon>Ecdysozoa</taxon>
        <taxon>Arthropoda</taxon>
        <taxon>Hexapoda</taxon>
        <taxon>Insecta</taxon>
        <taxon>Pterygota</taxon>
        <taxon>Neoptera</taxon>
        <taxon>Endopterygota</taxon>
        <taxon>Lepidoptera</taxon>
        <taxon>Glossata</taxon>
        <taxon>Ditrysia</taxon>
        <taxon>Tineoidea</taxon>
        <taxon>Psychidae</taxon>
        <taxon>Oiketicinae</taxon>
        <taxon>Eumeta</taxon>
    </lineage>
</organism>
<evidence type="ECO:0000313" key="2">
    <source>
        <dbReference type="EMBL" id="GBP71320.1"/>
    </source>
</evidence>
<evidence type="ECO:0000313" key="3">
    <source>
        <dbReference type="Proteomes" id="UP000299102"/>
    </source>
</evidence>
<reference evidence="2 3" key="1">
    <citation type="journal article" date="2019" name="Commun. Biol.">
        <title>The bagworm genome reveals a unique fibroin gene that provides high tensile strength.</title>
        <authorList>
            <person name="Kono N."/>
            <person name="Nakamura H."/>
            <person name="Ohtoshi R."/>
            <person name="Tomita M."/>
            <person name="Numata K."/>
            <person name="Arakawa K."/>
        </authorList>
    </citation>
    <scope>NUCLEOTIDE SEQUENCE [LARGE SCALE GENOMIC DNA]</scope>
</reference>
<dbReference type="Proteomes" id="UP000299102">
    <property type="component" value="Unassembled WGS sequence"/>
</dbReference>
<dbReference type="AlphaFoldDB" id="A0A4C1Y767"/>
<gene>
    <name evidence="2" type="ORF">EVAR_57704_1</name>
</gene>
<keyword evidence="3" id="KW-1185">Reference proteome</keyword>
<proteinExistence type="predicted"/>
<name>A0A4C1Y767_EUMVA</name>
<evidence type="ECO:0008006" key="4">
    <source>
        <dbReference type="Google" id="ProtNLM"/>
    </source>
</evidence>